<proteinExistence type="inferred from homology"/>
<dbReference type="HAMAP" id="MF_00476">
    <property type="entry name" value="NikR"/>
    <property type="match status" value="1"/>
</dbReference>
<dbReference type="GO" id="GO:0003677">
    <property type="term" value="F:DNA binding"/>
    <property type="evidence" value="ECO:0007669"/>
    <property type="project" value="UniProtKB-KW"/>
</dbReference>
<name>A0A939BQ38_9FIRM</name>
<organism evidence="11 12">
    <name type="scientific">Halanaerobacter jeridensis</name>
    <dbReference type="NCBI Taxonomy" id="706427"/>
    <lineage>
        <taxon>Bacteria</taxon>
        <taxon>Bacillati</taxon>
        <taxon>Bacillota</taxon>
        <taxon>Clostridia</taxon>
        <taxon>Halanaerobiales</taxon>
        <taxon>Halobacteroidaceae</taxon>
        <taxon>Halanaerobacter</taxon>
    </lineage>
</organism>
<comment type="caution">
    <text evidence="8">Lacks conserved residue(s) required for the propagation of feature annotation.</text>
</comment>
<evidence type="ECO:0000259" key="9">
    <source>
        <dbReference type="Pfam" id="PF01402"/>
    </source>
</evidence>
<dbReference type="Pfam" id="PF08753">
    <property type="entry name" value="NikR_C"/>
    <property type="match status" value="1"/>
</dbReference>
<dbReference type="CDD" id="cd22231">
    <property type="entry name" value="RHH_NikR_HicB-like"/>
    <property type="match status" value="1"/>
</dbReference>
<dbReference type="NCBIfam" id="NF001884">
    <property type="entry name" value="PRK00630.1"/>
    <property type="match status" value="1"/>
</dbReference>
<sequence>MTDLKRFGVSVDKDLLQQFDELIAGTYDNRSEAIRDLIRDKIVTEKAQEELDEVIGVLTLIYNHHQHNLPDKLVGIECDYNCLFKSNLHLYLDQKHCLEVVVIQGPTQKIQKVAHKLSGLKGVKHSKLNLTTTEPDL</sequence>
<accession>A0A939BQ38</accession>
<keyword evidence="3" id="KW-0533">Nickel</keyword>
<dbReference type="NCBIfam" id="NF002169">
    <property type="entry name" value="PRK01002.1"/>
    <property type="match status" value="1"/>
</dbReference>
<dbReference type="Proteomes" id="UP000774000">
    <property type="component" value="Unassembled WGS sequence"/>
</dbReference>
<evidence type="ECO:0000256" key="3">
    <source>
        <dbReference type="ARBA" id="ARBA00022596"/>
    </source>
</evidence>
<dbReference type="Gene3D" id="3.30.70.1150">
    <property type="entry name" value="ACT-like. Chain A, domain 2"/>
    <property type="match status" value="1"/>
</dbReference>
<dbReference type="PANTHER" id="PTHR34719:SF2">
    <property type="entry name" value="NICKEL-RESPONSIVE REGULATOR"/>
    <property type="match status" value="1"/>
</dbReference>
<evidence type="ECO:0000256" key="2">
    <source>
        <dbReference type="ARBA" id="ARBA00008478"/>
    </source>
</evidence>
<dbReference type="SUPFAM" id="SSF47598">
    <property type="entry name" value="Ribbon-helix-helix"/>
    <property type="match status" value="1"/>
</dbReference>
<dbReference type="InterPro" id="IPR010985">
    <property type="entry name" value="Ribbon_hlx_hlx"/>
</dbReference>
<dbReference type="InterPro" id="IPR014864">
    <property type="entry name" value="TF_NikR_Ni-bd_C"/>
</dbReference>
<evidence type="ECO:0000256" key="5">
    <source>
        <dbReference type="ARBA" id="ARBA00023015"/>
    </source>
</evidence>
<keyword evidence="5 8" id="KW-0805">Transcription regulation</keyword>
<keyword evidence="4" id="KW-0479">Metal-binding</keyword>
<dbReference type="Gene3D" id="1.10.1220.10">
    <property type="entry name" value="Met repressor-like"/>
    <property type="match status" value="1"/>
</dbReference>
<evidence type="ECO:0000259" key="10">
    <source>
        <dbReference type="Pfam" id="PF08753"/>
    </source>
</evidence>
<dbReference type="InterPro" id="IPR013321">
    <property type="entry name" value="Arc_rbn_hlx_hlx"/>
</dbReference>
<dbReference type="GO" id="GO:0003700">
    <property type="term" value="F:DNA-binding transcription factor activity"/>
    <property type="evidence" value="ECO:0007669"/>
    <property type="project" value="UniProtKB-UniRule"/>
</dbReference>
<dbReference type="PANTHER" id="PTHR34719">
    <property type="entry name" value="NICKEL-RESPONSIVE REGULATOR"/>
    <property type="match status" value="1"/>
</dbReference>
<dbReference type="InterPro" id="IPR050192">
    <property type="entry name" value="CopG/NikR_regulator"/>
</dbReference>
<evidence type="ECO:0000256" key="8">
    <source>
        <dbReference type="HAMAP-Rule" id="MF_00476"/>
    </source>
</evidence>
<evidence type="ECO:0000256" key="7">
    <source>
        <dbReference type="ARBA" id="ARBA00023163"/>
    </source>
</evidence>
<evidence type="ECO:0000313" key="12">
    <source>
        <dbReference type="Proteomes" id="UP000774000"/>
    </source>
</evidence>
<keyword evidence="6 8" id="KW-0238">DNA-binding</keyword>
<evidence type="ECO:0000313" key="11">
    <source>
        <dbReference type="EMBL" id="MBM7557648.1"/>
    </source>
</evidence>
<comment type="caution">
    <text evidence="11">The sequence shown here is derived from an EMBL/GenBank/DDBJ whole genome shotgun (WGS) entry which is preliminary data.</text>
</comment>
<dbReference type="RefSeq" id="WP_204702397.1">
    <property type="nucleotide sequence ID" value="NZ_JAFBDQ010000015.1"/>
</dbReference>
<dbReference type="GO" id="GO:0010045">
    <property type="term" value="P:response to nickel cation"/>
    <property type="evidence" value="ECO:0007669"/>
    <property type="project" value="InterPro"/>
</dbReference>
<dbReference type="InterPro" id="IPR045865">
    <property type="entry name" value="ACT-like_dom_sf"/>
</dbReference>
<evidence type="ECO:0000256" key="4">
    <source>
        <dbReference type="ARBA" id="ARBA00022723"/>
    </source>
</evidence>
<dbReference type="InterPro" id="IPR027271">
    <property type="entry name" value="Acetolactate_synth/TF_NikR_C"/>
</dbReference>
<protein>
    <recommendedName>
        <fullName evidence="8">Putative nickel-responsive regulator</fullName>
    </recommendedName>
</protein>
<evidence type="ECO:0000256" key="6">
    <source>
        <dbReference type="ARBA" id="ARBA00023125"/>
    </source>
</evidence>
<comment type="cofactor">
    <cofactor evidence="1">
        <name>Ni(2+)</name>
        <dbReference type="ChEBI" id="CHEBI:49786"/>
    </cofactor>
</comment>
<gene>
    <name evidence="11" type="ORF">JOC47_002514</name>
</gene>
<dbReference type="InterPro" id="IPR022988">
    <property type="entry name" value="Ni_resp_reg_NikR"/>
</dbReference>
<feature type="domain" description="Transcription factor NikR nickel binding C-terminal" evidence="10">
    <location>
        <begin position="55"/>
        <end position="131"/>
    </location>
</feature>
<dbReference type="SUPFAM" id="SSF55021">
    <property type="entry name" value="ACT-like"/>
    <property type="match status" value="1"/>
</dbReference>
<keyword evidence="7 8" id="KW-0804">Transcription</keyword>
<reference evidence="11" key="1">
    <citation type="submission" date="2021-01" db="EMBL/GenBank/DDBJ databases">
        <title>Genomic Encyclopedia of Type Strains, Phase IV (KMG-IV): sequencing the most valuable type-strain genomes for metagenomic binning, comparative biology and taxonomic classification.</title>
        <authorList>
            <person name="Goeker M."/>
        </authorList>
    </citation>
    <scope>NUCLEOTIDE SEQUENCE</scope>
    <source>
        <strain evidence="11">DSM 23230</strain>
    </source>
</reference>
<dbReference type="NCBIfam" id="NF002815">
    <property type="entry name" value="PRK02967.1"/>
    <property type="match status" value="1"/>
</dbReference>
<dbReference type="NCBIfam" id="NF003381">
    <property type="entry name" value="PRK04460.1"/>
    <property type="match status" value="1"/>
</dbReference>
<feature type="domain" description="Ribbon-helix-helix protein CopG" evidence="9">
    <location>
        <begin position="5"/>
        <end position="43"/>
    </location>
</feature>
<comment type="similarity">
    <text evidence="2 8">Belongs to the transcriptional regulatory CopG/NikR family.</text>
</comment>
<dbReference type="AlphaFoldDB" id="A0A939BQ38"/>
<dbReference type="GO" id="GO:0016151">
    <property type="term" value="F:nickel cation binding"/>
    <property type="evidence" value="ECO:0007669"/>
    <property type="project" value="UniProtKB-UniRule"/>
</dbReference>
<dbReference type="InterPro" id="IPR002145">
    <property type="entry name" value="CopG"/>
</dbReference>
<comment type="function">
    <text evidence="8">Transcriptional regulator.</text>
</comment>
<dbReference type="EMBL" id="JAFBDQ010000015">
    <property type="protein sequence ID" value="MBM7557648.1"/>
    <property type="molecule type" value="Genomic_DNA"/>
</dbReference>
<dbReference type="Pfam" id="PF01402">
    <property type="entry name" value="RHH_1"/>
    <property type="match status" value="1"/>
</dbReference>
<keyword evidence="12" id="KW-1185">Reference proteome</keyword>
<evidence type="ECO:0000256" key="1">
    <source>
        <dbReference type="ARBA" id="ARBA00001967"/>
    </source>
</evidence>